<protein>
    <submittedName>
        <fullName evidence="2">Uncharacterized protein</fullName>
    </submittedName>
</protein>
<evidence type="ECO:0000256" key="1">
    <source>
        <dbReference type="SAM" id="Coils"/>
    </source>
</evidence>
<keyword evidence="3" id="KW-1185">Reference proteome</keyword>
<accession>A0AAV7AE39</accession>
<evidence type="ECO:0000313" key="3">
    <source>
        <dbReference type="Proteomes" id="UP000824782"/>
    </source>
</evidence>
<feature type="coiled-coil region" evidence="1">
    <location>
        <begin position="27"/>
        <end position="54"/>
    </location>
</feature>
<keyword evidence="1" id="KW-0175">Coiled coil</keyword>
<proteinExistence type="predicted"/>
<comment type="caution">
    <text evidence="2">The sequence shown here is derived from an EMBL/GenBank/DDBJ whole genome shotgun (WGS) entry which is preliminary data.</text>
</comment>
<dbReference type="Proteomes" id="UP000824782">
    <property type="component" value="Unassembled WGS sequence"/>
</dbReference>
<dbReference type="AlphaFoldDB" id="A0AAV7AE39"/>
<organism evidence="2 3">
    <name type="scientific">Engystomops pustulosus</name>
    <name type="common">Tungara frog</name>
    <name type="synonym">Physalaemus pustulosus</name>
    <dbReference type="NCBI Taxonomy" id="76066"/>
    <lineage>
        <taxon>Eukaryota</taxon>
        <taxon>Metazoa</taxon>
        <taxon>Chordata</taxon>
        <taxon>Craniata</taxon>
        <taxon>Vertebrata</taxon>
        <taxon>Euteleostomi</taxon>
        <taxon>Amphibia</taxon>
        <taxon>Batrachia</taxon>
        <taxon>Anura</taxon>
        <taxon>Neobatrachia</taxon>
        <taxon>Hyloidea</taxon>
        <taxon>Leptodactylidae</taxon>
        <taxon>Leiuperinae</taxon>
        <taxon>Engystomops</taxon>
    </lineage>
</organism>
<gene>
    <name evidence="2" type="ORF">GDO81_016970</name>
</gene>
<dbReference type="EMBL" id="WNYA01000008">
    <property type="protein sequence ID" value="KAG8558393.1"/>
    <property type="molecule type" value="Genomic_DNA"/>
</dbReference>
<name>A0AAV7AE39_ENGPU</name>
<sequence>MQGNQSCSQVQRSSSSTIQAEDPLCILQKFSQAAMQTETQQEDLQENHHNTECQISVRQTAQPQPDSDLDHWVLSQDKRKTAMFVIKKCVKLNNG</sequence>
<reference evidence="2" key="1">
    <citation type="thesis" date="2020" institute="ProQuest LLC" country="789 East Eisenhower Parkway, Ann Arbor, MI, USA">
        <title>Comparative Genomics and Chromosome Evolution.</title>
        <authorList>
            <person name="Mudd A.B."/>
        </authorList>
    </citation>
    <scope>NUCLEOTIDE SEQUENCE</scope>
    <source>
        <strain evidence="2">237g6f4</strain>
        <tissue evidence="2">Blood</tissue>
    </source>
</reference>
<evidence type="ECO:0000313" key="2">
    <source>
        <dbReference type="EMBL" id="KAG8558393.1"/>
    </source>
</evidence>